<dbReference type="Gene3D" id="2.130.10.130">
    <property type="entry name" value="Integrin alpha, N-terminal"/>
    <property type="match status" value="2"/>
</dbReference>
<proteinExistence type="predicted"/>
<evidence type="ECO:0008006" key="5">
    <source>
        <dbReference type="Google" id="ProtNLM"/>
    </source>
</evidence>
<dbReference type="RefSeq" id="WP_098061625.1">
    <property type="nucleotide sequence ID" value="NZ_PDEP01000004.1"/>
</dbReference>
<gene>
    <name evidence="3" type="ORF">CRI93_05510</name>
</gene>
<dbReference type="InterPro" id="IPR013517">
    <property type="entry name" value="FG-GAP"/>
</dbReference>
<dbReference type="Pfam" id="PF13517">
    <property type="entry name" value="FG-GAP_3"/>
    <property type="match status" value="1"/>
</dbReference>
<protein>
    <recommendedName>
        <fullName evidence="5">VCBS repeat-containing protein</fullName>
    </recommendedName>
</protein>
<dbReference type="InterPro" id="IPR028994">
    <property type="entry name" value="Integrin_alpha_N"/>
</dbReference>
<dbReference type="SUPFAM" id="SSF69318">
    <property type="entry name" value="Integrin alpha N-terminal domain"/>
    <property type="match status" value="2"/>
</dbReference>
<dbReference type="Proteomes" id="UP000221024">
    <property type="component" value="Unassembled WGS sequence"/>
</dbReference>
<accession>A0A2H3NQF9</accession>
<evidence type="ECO:0000313" key="3">
    <source>
        <dbReference type="EMBL" id="PEN07903.1"/>
    </source>
</evidence>
<sequence>MQHRSPLFALLATAATVLLLSACSSTSTVDSQQTAASEDAPLFERVIAPFPVLNAEGDSLAHPFLGGFNTPRPQFVDIDSDGDVDLFVQEQSGRLMYFENDGSGATDQALTWQTDRFQDLDVGEWFRFVENQDGGYDLLTESPYNYIRYYRNVGSPTDPQFELAADTLRDDQGEAIFSDRQNIPNIADLNCNDRPDLLLGRLNGTITHYRATGFDDGVPIFQHVEDRFQDIEIVEEFAPGTRPSMHGANSLTFADVNDDGHIDLLWGDFFETSLLYFENRGSCSRPDLPLDPTPFPPPEPASTSGYNAPALTDWTGNGQLDVFIGVLGGAYNPNATLADNFYFYEANEDGSYTKRTERFLSGIDAGSEISAAFGDLTGNGASDMLIANRVAPTDRQTSHVTAYTNTGTATAPQLEEQGTLDLPNSYHYAPALADLTGNGQLDLVVGTWNGRIAGYENTSSSESISFASEPLFTAELPSSGNANPALLDVTGDGQLDIVSGASDGRLYVLENTSTDGTVSFTPHEEHPAVADVKRERRSAPTFADLTGNGQPDLIVGSEAQELVMYPNTGTDDAPAFASEPTPLPVEAPPLATPSVVTLEDGRPALMIGTKSGGLRYYRINGTL</sequence>
<keyword evidence="4" id="KW-1185">Reference proteome</keyword>
<evidence type="ECO:0000256" key="2">
    <source>
        <dbReference type="SAM" id="SignalP"/>
    </source>
</evidence>
<feature type="chain" id="PRO_5013837073" description="VCBS repeat-containing protein" evidence="2">
    <location>
        <begin position="28"/>
        <end position="623"/>
    </location>
</feature>
<dbReference type="AlphaFoldDB" id="A0A2H3NQF9"/>
<dbReference type="PANTHER" id="PTHR44103:SF1">
    <property type="entry name" value="PROPROTEIN CONVERTASE P"/>
    <property type="match status" value="1"/>
</dbReference>
<organism evidence="3 4">
    <name type="scientific">Longimonas halophila</name>
    <dbReference type="NCBI Taxonomy" id="1469170"/>
    <lineage>
        <taxon>Bacteria</taxon>
        <taxon>Pseudomonadati</taxon>
        <taxon>Rhodothermota</taxon>
        <taxon>Rhodothermia</taxon>
        <taxon>Rhodothermales</taxon>
        <taxon>Salisaetaceae</taxon>
        <taxon>Longimonas</taxon>
    </lineage>
</organism>
<dbReference type="EMBL" id="PDEP01000004">
    <property type="protein sequence ID" value="PEN07903.1"/>
    <property type="molecule type" value="Genomic_DNA"/>
</dbReference>
<dbReference type="PROSITE" id="PS51257">
    <property type="entry name" value="PROKAR_LIPOPROTEIN"/>
    <property type="match status" value="1"/>
</dbReference>
<evidence type="ECO:0000313" key="4">
    <source>
        <dbReference type="Proteomes" id="UP000221024"/>
    </source>
</evidence>
<dbReference type="PANTHER" id="PTHR44103">
    <property type="entry name" value="PROPROTEIN CONVERTASE P"/>
    <property type="match status" value="1"/>
</dbReference>
<name>A0A2H3NQF9_9BACT</name>
<comment type="caution">
    <text evidence="3">The sequence shown here is derived from an EMBL/GenBank/DDBJ whole genome shotgun (WGS) entry which is preliminary data.</text>
</comment>
<keyword evidence="1 2" id="KW-0732">Signal</keyword>
<feature type="signal peptide" evidence="2">
    <location>
        <begin position="1"/>
        <end position="27"/>
    </location>
</feature>
<evidence type="ECO:0000256" key="1">
    <source>
        <dbReference type="ARBA" id="ARBA00022729"/>
    </source>
</evidence>
<reference evidence="3 4" key="1">
    <citation type="submission" date="2017-10" db="EMBL/GenBank/DDBJ databases">
        <title>Draft genome of Longimonas halophila.</title>
        <authorList>
            <person name="Goh K.M."/>
            <person name="Shamsir M.S."/>
            <person name="Lim S.W."/>
        </authorList>
    </citation>
    <scope>NUCLEOTIDE SEQUENCE [LARGE SCALE GENOMIC DNA]</scope>
    <source>
        <strain evidence="3 4">KCTC 42399</strain>
    </source>
</reference>
<dbReference type="OrthoDB" id="9816120at2"/>